<dbReference type="Gene3D" id="3.40.50.150">
    <property type="entry name" value="Vaccinia Virus protein VP39"/>
    <property type="match status" value="1"/>
</dbReference>
<organism evidence="5 6">
    <name type="scientific">Biomphalaria pfeifferi</name>
    <name type="common">Bloodfluke planorb</name>
    <name type="synonym">Freshwater snail</name>
    <dbReference type="NCBI Taxonomy" id="112525"/>
    <lineage>
        <taxon>Eukaryota</taxon>
        <taxon>Metazoa</taxon>
        <taxon>Spiralia</taxon>
        <taxon>Lophotrochozoa</taxon>
        <taxon>Mollusca</taxon>
        <taxon>Gastropoda</taxon>
        <taxon>Heterobranchia</taxon>
        <taxon>Euthyneura</taxon>
        <taxon>Panpulmonata</taxon>
        <taxon>Hygrophila</taxon>
        <taxon>Lymnaeoidea</taxon>
        <taxon>Planorbidae</taxon>
        <taxon>Biomphalaria</taxon>
    </lineage>
</organism>
<dbReference type="PANTHER" id="PTHR12176">
    <property type="entry name" value="SAM-DEPENDENT METHYLTRANSFERASE SUPERFAMILY PROTEIN"/>
    <property type="match status" value="1"/>
</dbReference>
<reference evidence="5" key="1">
    <citation type="journal article" date="2023" name="PLoS Negl. Trop. Dis.">
        <title>A genome sequence for Biomphalaria pfeifferi, the major vector snail for the human-infecting parasite Schistosoma mansoni.</title>
        <authorList>
            <person name="Bu L."/>
            <person name="Lu L."/>
            <person name="Laidemitt M.R."/>
            <person name="Zhang S.M."/>
            <person name="Mutuku M."/>
            <person name="Mkoji G."/>
            <person name="Steinauer M."/>
            <person name="Loker E.S."/>
        </authorList>
    </citation>
    <scope>NUCLEOTIDE SEQUENCE</scope>
    <source>
        <strain evidence="5">KasaAsao</strain>
    </source>
</reference>
<evidence type="ECO:0000256" key="1">
    <source>
        <dbReference type="ARBA" id="ARBA00008361"/>
    </source>
</evidence>
<dbReference type="InterPro" id="IPR025714">
    <property type="entry name" value="Methyltranfer_dom"/>
</dbReference>
<dbReference type="PANTHER" id="PTHR12176:SF83">
    <property type="entry name" value="CITRATE SYNTHASE-LYSINE N-METHYLTRANSFERASE CSKMT, MITOCHONDRIAL"/>
    <property type="match status" value="1"/>
</dbReference>
<comment type="caution">
    <text evidence="5">The sequence shown here is derived from an EMBL/GenBank/DDBJ whole genome shotgun (WGS) entry which is preliminary data.</text>
</comment>
<evidence type="ECO:0000313" key="5">
    <source>
        <dbReference type="EMBL" id="KAK0042282.1"/>
    </source>
</evidence>
<keyword evidence="3" id="KW-0808">Transferase</keyword>
<sequence>MFAFLGSFHGDEKLSKFSYWKAFYERKSQAIGFDWFLDSHRVLGTVLESIESVFQRSTQLPKERQVKGNILSYLDLGCGTSELSSKVFMNCPHATSLVLLDFIPEALNYQLNKMLECKPLLKESTCVGLVADVQKLPIASDTFNIIVDKGTMDALLKDKSRGHLKTQLMMSEVVRVLAPGGRYLQISDEDPDSRLLFLEQSCDKSHKSSHPLPESNTEPCIQLPPLPRSALTSAGKTKWPEFILPAGRLLNKTDLATYNQNIVHAVDELSCESSSGFGDTLCKPEDFTTTQLSPWSFQVLLSPSDTEFFVYWTDKKKL</sequence>
<protein>
    <submittedName>
        <fullName evidence="5">Citrate synthase-lysine N-methyltransferase CSKMT mitochondrial</fullName>
    </submittedName>
</protein>
<dbReference type="Pfam" id="PF13847">
    <property type="entry name" value="Methyltransf_31"/>
    <property type="match status" value="1"/>
</dbReference>
<keyword evidence="6" id="KW-1185">Reference proteome</keyword>
<dbReference type="GO" id="GO:0032259">
    <property type="term" value="P:methylation"/>
    <property type="evidence" value="ECO:0007669"/>
    <property type="project" value="UniProtKB-KW"/>
</dbReference>
<dbReference type="CDD" id="cd02440">
    <property type="entry name" value="AdoMet_MTases"/>
    <property type="match status" value="1"/>
</dbReference>
<dbReference type="AlphaFoldDB" id="A0AAD8ATT7"/>
<accession>A0AAD8ATT7</accession>
<dbReference type="EMBL" id="JASAOG010000245">
    <property type="protein sequence ID" value="KAK0042282.1"/>
    <property type="molecule type" value="Genomic_DNA"/>
</dbReference>
<dbReference type="SUPFAM" id="SSF53335">
    <property type="entry name" value="S-adenosyl-L-methionine-dependent methyltransferases"/>
    <property type="match status" value="1"/>
</dbReference>
<dbReference type="GO" id="GO:0008168">
    <property type="term" value="F:methyltransferase activity"/>
    <property type="evidence" value="ECO:0007669"/>
    <property type="project" value="UniProtKB-KW"/>
</dbReference>
<keyword evidence="2" id="KW-0489">Methyltransferase</keyword>
<feature type="domain" description="Methyltransferase" evidence="4">
    <location>
        <begin position="72"/>
        <end position="206"/>
    </location>
</feature>
<dbReference type="Proteomes" id="UP001233172">
    <property type="component" value="Unassembled WGS sequence"/>
</dbReference>
<evidence type="ECO:0000259" key="4">
    <source>
        <dbReference type="Pfam" id="PF13847"/>
    </source>
</evidence>
<evidence type="ECO:0000313" key="6">
    <source>
        <dbReference type="Proteomes" id="UP001233172"/>
    </source>
</evidence>
<comment type="similarity">
    <text evidence="1">Belongs to the methyltransferase superfamily.</text>
</comment>
<name>A0AAD8ATT7_BIOPF</name>
<reference evidence="5" key="2">
    <citation type="submission" date="2023-04" db="EMBL/GenBank/DDBJ databases">
        <authorList>
            <person name="Bu L."/>
            <person name="Lu L."/>
            <person name="Laidemitt M.R."/>
            <person name="Zhang S.M."/>
            <person name="Mutuku M."/>
            <person name="Mkoji G."/>
            <person name="Steinauer M."/>
            <person name="Loker E.S."/>
        </authorList>
    </citation>
    <scope>NUCLEOTIDE SEQUENCE</scope>
    <source>
        <strain evidence="5">KasaAsao</strain>
        <tissue evidence="5">Whole Snail</tissue>
    </source>
</reference>
<gene>
    <name evidence="5" type="ORF">Bpfe_028257</name>
</gene>
<dbReference type="InterPro" id="IPR029063">
    <property type="entry name" value="SAM-dependent_MTases_sf"/>
</dbReference>
<proteinExistence type="inferred from homology"/>
<evidence type="ECO:0000256" key="2">
    <source>
        <dbReference type="ARBA" id="ARBA00022603"/>
    </source>
</evidence>
<dbReference type="InterPro" id="IPR051419">
    <property type="entry name" value="Lys/N-term_MeTrsfase_sf"/>
</dbReference>
<evidence type="ECO:0000256" key="3">
    <source>
        <dbReference type="ARBA" id="ARBA00022679"/>
    </source>
</evidence>